<dbReference type="AlphaFoldDB" id="A0ABD3PXR1"/>
<gene>
    <name evidence="2" type="ORF">HJC23_004917</name>
</gene>
<evidence type="ECO:0000313" key="2">
    <source>
        <dbReference type="EMBL" id="KAL3790935.1"/>
    </source>
</evidence>
<accession>A0ABD3PXR1</accession>
<keyword evidence="3" id="KW-1185">Reference proteome</keyword>
<dbReference type="InterPro" id="IPR027417">
    <property type="entry name" value="P-loop_NTPase"/>
</dbReference>
<organism evidence="2 3">
    <name type="scientific">Cyclotella cryptica</name>
    <dbReference type="NCBI Taxonomy" id="29204"/>
    <lineage>
        <taxon>Eukaryota</taxon>
        <taxon>Sar</taxon>
        <taxon>Stramenopiles</taxon>
        <taxon>Ochrophyta</taxon>
        <taxon>Bacillariophyta</taxon>
        <taxon>Coscinodiscophyceae</taxon>
        <taxon>Thalassiosirophycidae</taxon>
        <taxon>Stephanodiscales</taxon>
        <taxon>Stephanodiscaceae</taxon>
        <taxon>Cyclotella</taxon>
    </lineage>
</organism>
<sequence length="380" mass="43491">MLSNVDETTAFGGFNRNSFQVEMIEDWNDDGSSDSEENSIDNISSSEHQINPNNVHESNSPKESIAIRQMRHDVFAKLPAMKQFAAMQPSPACRPNLDAALPEWKWSNSTRFTRMYFYHARKAGGTSLARYFSNVARHYGLKFKAVEWKASEEPGEPFGETTFYVTHLREPVDRAISHFKYQGRWNCRDLGKWFNSKRSDFVPTNLNANKIETWVETGGFDDTTCPRNEFSLGECAVNCYTQWISGLSCPQYNISTEVQYEVANARLRRYNFIVILERLADERYASAIEQFFGVPGVTNRRSAFCERSSRKANKMNPLVVTNETRQILERLNEVDLRLYNEISDCGVEEYEFGRLDPARLVSNSVSSSDQSSNGGRNNKN</sequence>
<feature type="compositionally biased region" description="Polar residues" evidence="1">
    <location>
        <begin position="48"/>
        <end position="61"/>
    </location>
</feature>
<protein>
    <submittedName>
        <fullName evidence="2">Uncharacterized protein</fullName>
    </submittedName>
</protein>
<proteinExistence type="predicted"/>
<comment type="caution">
    <text evidence="2">The sequence shown here is derived from an EMBL/GenBank/DDBJ whole genome shotgun (WGS) entry which is preliminary data.</text>
</comment>
<evidence type="ECO:0000313" key="3">
    <source>
        <dbReference type="Proteomes" id="UP001516023"/>
    </source>
</evidence>
<dbReference type="Proteomes" id="UP001516023">
    <property type="component" value="Unassembled WGS sequence"/>
</dbReference>
<reference evidence="2 3" key="1">
    <citation type="journal article" date="2020" name="G3 (Bethesda)">
        <title>Improved Reference Genome for Cyclotella cryptica CCMP332, a Model for Cell Wall Morphogenesis, Salinity Adaptation, and Lipid Production in Diatoms (Bacillariophyta).</title>
        <authorList>
            <person name="Roberts W.R."/>
            <person name="Downey K.M."/>
            <person name="Ruck E.C."/>
            <person name="Traller J.C."/>
            <person name="Alverson A.J."/>
        </authorList>
    </citation>
    <scope>NUCLEOTIDE SEQUENCE [LARGE SCALE GENOMIC DNA]</scope>
    <source>
        <strain evidence="2 3">CCMP332</strain>
    </source>
</reference>
<dbReference type="EMBL" id="JABMIG020000120">
    <property type="protein sequence ID" value="KAL3790935.1"/>
    <property type="molecule type" value="Genomic_DNA"/>
</dbReference>
<name>A0ABD3PXR1_9STRA</name>
<feature type="region of interest" description="Disordered" evidence="1">
    <location>
        <begin position="27"/>
        <end position="61"/>
    </location>
</feature>
<evidence type="ECO:0000256" key="1">
    <source>
        <dbReference type="SAM" id="MobiDB-lite"/>
    </source>
</evidence>
<dbReference type="Gene3D" id="3.40.50.300">
    <property type="entry name" value="P-loop containing nucleotide triphosphate hydrolases"/>
    <property type="match status" value="1"/>
</dbReference>
<feature type="compositionally biased region" description="Acidic residues" evidence="1">
    <location>
        <begin position="27"/>
        <end position="39"/>
    </location>
</feature>